<evidence type="ECO:0000313" key="3">
    <source>
        <dbReference type="Proteomes" id="UP000095284"/>
    </source>
</evidence>
<dbReference type="SMR" id="A0A1I7RNY1"/>
<organism evidence="3 5">
    <name type="scientific">Bursaphelenchus xylophilus</name>
    <name type="common">Pinewood nematode worm</name>
    <name type="synonym">Aphelenchoides xylophilus</name>
    <dbReference type="NCBI Taxonomy" id="6326"/>
    <lineage>
        <taxon>Eukaryota</taxon>
        <taxon>Metazoa</taxon>
        <taxon>Ecdysozoa</taxon>
        <taxon>Nematoda</taxon>
        <taxon>Chromadorea</taxon>
        <taxon>Rhabditida</taxon>
        <taxon>Tylenchina</taxon>
        <taxon>Tylenchomorpha</taxon>
        <taxon>Aphelenchoidea</taxon>
        <taxon>Aphelenchoididae</taxon>
        <taxon>Bursaphelenchus</taxon>
    </lineage>
</organism>
<dbReference type="EMBL" id="CAJFCV020000005">
    <property type="protein sequence ID" value="CAG9124380.1"/>
    <property type="molecule type" value="Genomic_DNA"/>
</dbReference>
<evidence type="ECO:0000313" key="2">
    <source>
        <dbReference type="EMBL" id="CAD5232257.1"/>
    </source>
</evidence>
<dbReference type="WBParaSite" id="BXY_0242100.1">
    <property type="protein sequence ID" value="BXY_0242100.1"/>
    <property type="gene ID" value="BXY_0242100"/>
</dbReference>
<protein>
    <submittedName>
        <fullName evidence="2">(pine wood nematode) hypothetical protein</fullName>
    </submittedName>
</protein>
<dbReference type="Proteomes" id="UP000095284">
    <property type="component" value="Unplaced"/>
</dbReference>
<feature type="compositionally biased region" description="Polar residues" evidence="1">
    <location>
        <begin position="256"/>
        <end position="265"/>
    </location>
</feature>
<gene>
    <name evidence="2" type="ORF">BXYJ_LOCUS12348</name>
</gene>
<sequence>MSGSLPDADKGYVQGRLEMLERRLERAKDLRENYLEEMKAQHPEVYNARSRLEAEEVERRSAQRVPKMSSESQEILDESINLFQNRPSLMRRLETAQYFWNDQQKDELYQKKALPVNDPIPSGLVLNSDMKNLQGRLKKIGDEIRGLREYRLSATTSDYLGTINPSSFDSNTSPELPSLVEIRHRILQMDTNIEKRAREMLTKANLQRHLMRKQANQTSDIVLEDPMKFLTEKLGFMARVQEDHKVTVTEKDGDKVQSQNNPESVNNERDRTEIREPKEEKNDELQPQIAPSRNLVFGDQLKKASEASSYSKMLSILKAPQSNDTSEDEDQLPSKSDNKPFISQVAQPTRPTFQPPPFPVQEPPKKITLKDQDFDSDSDFFR</sequence>
<evidence type="ECO:0000256" key="1">
    <source>
        <dbReference type="SAM" id="MobiDB-lite"/>
    </source>
</evidence>
<feature type="region of interest" description="Disordered" evidence="1">
    <location>
        <begin position="315"/>
        <end position="382"/>
    </location>
</feature>
<evidence type="ECO:0000313" key="4">
    <source>
        <dbReference type="Proteomes" id="UP000659654"/>
    </source>
</evidence>
<dbReference type="Proteomes" id="UP000659654">
    <property type="component" value="Unassembled WGS sequence"/>
</dbReference>
<dbReference type="Proteomes" id="UP000582659">
    <property type="component" value="Unassembled WGS sequence"/>
</dbReference>
<feature type="region of interest" description="Disordered" evidence="1">
    <location>
        <begin position="247"/>
        <end position="297"/>
    </location>
</feature>
<name>A0A1I7RNY1_BURXY</name>
<feature type="compositionally biased region" description="Pro residues" evidence="1">
    <location>
        <begin position="353"/>
        <end position="362"/>
    </location>
</feature>
<reference evidence="5" key="1">
    <citation type="submission" date="2016-11" db="UniProtKB">
        <authorList>
            <consortium name="WormBaseParasite"/>
        </authorList>
    </citation>
    <scope>IDENTIFICATION</scope>
</reference>
<reference evidence="2" key="2">
    <citation type="submission" date="2020-09" db="EMBL/GenBank/DDBJ databases">
        <authorList>
            <person name="Kikuchi T."/>
        </authorList>
    </citation>
    <scope>NUCLEOTIDE SEQUENCE</scope>
    <source>
        <strain evidence="2">Ka4C1</strain>
    </source>
</reference>
<feature type="compositionally biased region" description="Basic and acidic residues" evidence="1">
    <location>
        <begin position="363"/>
        <end position="382"/>
    </location>
</feature>
<evidence type="ECO:0000313" key="5">
    <source>
        <dbReference type="WBParaSite" id="BXY_0242100.1"/>
    </source>
</evidence>
<feature type="compositionally biased region" description="Basic and acidic residues" evidence="1">
    <location>
        <begin position="266"/>
        <end position="284"/>
    </location>
</feature>
<proteinExistence type="predicted"/>
<accession>A0A1I7RNY1</accession>
<dbReference type="AlphaFoldDB" id="A0A1I7RNY1"/>
<dbReference type="OrthoDB" id="5877348at2759"/>
<keyword evidence="4" id="KW-1185">Reference proteome</keyword>
<dbReference type="EMBL" id="CAJFDI010000005">
    <property type="protein sequence ID" value="CAD5232257.1"/>
    <property type="molecule type" value="Genomic_DNA"/>
</dbReference>